<dbReference type="AlphaFoldDB" id="A0A3D8M366"/>
<feature type="transmembrane region" description="Helical" evidence="1">
    <location>
        <begin position="46"/>
        <end position="67"/>
    </location>
</feature>
<accession>A0A3D8M366</accession>
<keyword evidence="1" id="KW-0472">Membrane</keyword>
<feature type="transmembrane region" description="Helical" evidence="1">
    <location>
        <begin position="20"/>
        <end position="40"/>
    </location>
</feature>
<protein>
    <submittedName>
        <fullName evidence="2">Uncharacterized protein</fullName>
    </submittedName>
</protein>
<proteinExistence type="predicted"/>
<evidence type="ECO:0000313" key="2">
    <source>
        <dbReference type="EMBL" id="RDV24068.1"/>
    </source>
</evidence>
<feature type="transmembrane region" description="Helical" evidence="1">
    <location>
        <begin position="180"/>
        <end position="203"/>
    </location>
</feature>
<evidence type="ECO:0000313" key="3">
    <source>
        <dbReference type="Proteomes" id="UP000256561"/>
    </source>
</evidence>
<gene>
    <name evidence="2" type="ORF">DXV75_16010</name>
</gene>
<keyword evidence="1" id="KW-1133">Transmembrane helix</keyword>
<keyword evidence="3" id="KW-1185">Reference proteome</keyword>
<dbReference type="OrthoDB" id="6331530at2"/>
<feature type="transmembrane region" description="Helical" evidence="1">
    <location>
        <begin position="209"/>
        <end position="229"/>
    </location>
</feature>
<feature type="transmembrane region" description="Helical" evidence="1">
    <location>
        <begin position="88"/>
        <end position="107"/>
    </location>
</feature>
<dbReference type="RefSeq" id="WP_115594439.1">
    <property type="nucleotide sequence ID" value="NZ_QRHA01000015.1"/>
</dbReference>
<organism evidence="2 3">
    <name type="scientific">Alteromonas aestuariivivens</name>
    <dbReference type="NCBI Taxonomy" id="1938339"/>
    <lineage>
        <taxon>Bacteria</taxon>
        <taxon>Pseudomonadati</taxon>
        <taxon>Pseudomonadota</taxon>
        <taxon>Gammaproteobacteria</taxon>
        <taxon>Alteromonadales</taxon>
        <taxon>Alteromonadaceae</taxon>
        <taxon>Alteromonas/Salinimonas group</taxon>
        <taxon>Alteromonas</taxon>
    </lineage>
</organism>
<sequence length="246" mass="26760">MHINTHLSRRDYLRAYRQMAVFFMQHPLQSALLIFLGCLVDSVPYALFPVKLALLALLVSFTASLIATQHINGSCREFLQELKLQQRIILPMLIAVVCLSWLGFVVADAIMLASQNPAIIQPGGLRVPQMPETVDGLTLIALSVLATGLGIAQIMPLVLAHFCRGLGLSKHQGEHIWMALLTKAGTFLAFFPIGQIAVIGLLLNTDTTVPLVLLASAYSTFMLFIVFGMKPKPQVSPQLNTVGSAA</sequence>
<evidence type="ECO:0000256" key="1">
    <source>
        <dbReference type="SAM" id="Phobius"/>
    </source>
</evidence>
<feature type="transmembrane region" description="Helical" evidence="1">
    <location>
        <begin position="137"/>
        <end position="159"/>
    </location>
</feature>
<keyword evidence="1" id="KW-0812">Transmembrane</keyword>
<comment type="caution">
    <text evidence="2">The sequence shown here is derived from an EMBL/GenBank/DDBJ whole genome shotgun (WGS) entry which is preliminary data.</text>
</comment>
<name>A0A3D8M366_9ALTE</name>
<dbReference type="Proteomes" id="UP000256561">
    <property type="component" value="Unassembled WGS sequence"/>
</dbReference>
<dbReference type="EMBL" id="QRHA01000015">
    <property type="protein sequence ID" value="RDV24068.1"/>
    <property type="molecule type" value="Genomic_DNA"/>
</dbReference>
<reference evidence="3" key="1">
    <citation type="submission" date="2018-08" db="EMBL/GenBank/DDBJ databases">
        <authorList>
            <person name="Zhang J."/>
            <person name="Du Z.-J."/>
        </authorList>
    </citation>
    <scope>NUCLEOTIDE SEQUENCE [LARGE SCALE GENOMIC DNA]</scope>
    <source>
        <strain evidence="3">KCTC 52655</strain>
    </source>
</reference>